<gene>
    <name evidence="3" type="ORF">BKA15_000179</name>
</gene>
<evidence type="ECO:0000313" key="3">
    <source>
        <dbReference type="EMBL" id="NYE68850.1"/>
    </source>
</evidence>
<dbReference type="EMBL" id="JACCBU010000001">
    <property type="protein sequence ID" value="NYE68850.1"/>
    <property type="molecule type" value="Genomic_DNA"/>
</dbReference>
<feature type="chain" id="PRO_5031164675" evidence="2">
    <location>
        <begin position="45"/>
        <end position="168"/>
    </location>
</feature>
<proteinExistence type="predicted"/>
<evidence type="ECO:0000313" key="4">
    <source>
        <dbReference type="Proteomes" id="UP000569914"/>
    </source>
</evidence>
<reference evidence="3 4" key="1">
    <citation type="submission" date="2020-07" db="EMBL/GenBank/DDBJ databases">
        <title>Sequencing the genomes of 1000 actinobacteria strains.</title>
        <authorList>
            <person name="Klenk H.-P."/>
        </authorList>
    </citation>
    <scope>NUCLEOTIDE SEQUENCE [LARGE SCALE GENOMIC DNA]</scope>
    <source>
        <strain evidence="3 4">DSM 22083</strain>
    </source>
</reference>
<feature type="region of interest" description="Disordered" evidence="1">
    <location>
        <begin position="45"/>
        <end position="97"/>
    </location>
</feature>
<keyword evidence="4" id="KW-1185">Reference proteome</keyword>
<keyword evidence="2" id="KW-0732">Signal</keyword>
<feature type="compositionally biased region" description="Basic and acidic residues" evidence="1">
    <location>
        <begin position="71"/>
        <end position="80"/>
    </location>
</feature>
<feature type="signal peptide" evidence="2">
    <location>
        <begin position="1"/>
        <end position="44"/>
    </location>
</feature>
<accession>A0A7Y9L9R4</accession>
<dbReference type="AlphaFoldDB" id="A0A7Y9L9R4"/>
<sequence>MSTMIPPPPQQFVQPPKRKRFGWLALIIAVACSLAVGSCTGALARGGSGTAGVPAPTVTKTVTAKAAPAEKPAEEEKPTEPAEEPEEPAGLADGTYEVGVDVEPGRYKTVVPDDSFGCYWARLKDDSGEFEAIIANENGEPGSRMSVTIKKSDGFFESRNCGEWKRSD</sequence>
<organism evidence="3 4">
    <name type="scientific">Microlunatus parietis</name>
    <dbReference type="NCBI Taxonomy" id="682979"/>
    <lineage>
        <taxon>Bacteria</taxon>
        <taxon>Bacillati</taxon>
        <taxon>Actinomycetota</taxon>
        <taxon>Actinomycetes</taxon>
        <taxon>Propionibacteriales</taxon>
        <taxon>Propionibacteriaceae</taxon>
        <taxon>Microlunatus</taxon>
    </lineage>
</organism>
<evidence type="ECO:0000256" key="1">
    <source>
        <dbReference type="SAM" id="MobiDB-lite"/>
    </source>
</evidence>
<dbReference type="Proteomes" id="UP000569914">
    <property type="component" value="Unassembled WGS sequence"/>
</dbReference>
<name>A0A7Y9L9R4_9ACTN</name>
<comment type="caution">
    <text evidence="3">The sequence shown here is derived from an EMBL/GenBank/DDBJ whole genome shotgun (WGS) entry which is preliminary data.</text>
</comment>
<feature type="compositionally biased region" description="Low complexity" evidence="1">
    <location>
        <begin position="53"/>
        <end position="70"/>
    </location>
</feature>
<evidence type="ECO:0000256" key="2">
    <source>
        <dbReference type="SAM" id="SignalP"/>
    </source>
</evidence>
<dbReference type="RefSeq" id="WP_179747722.1">
    <property type="nucleotide sequence ID" value="NZ_JACCBU010000001.1"/>
</dbReference>
<protein>
    <submittedName>
        <fullName evidence="3">Uncharacterized protein</fullName>
    </submittedName>
</protein>